<accession>A0A9D1PZ48</accession>
<reference evidence="1" key="2">
    <citation type="submission" date="2021-04" db="EMBL/GenBank/DDBJ databases">
        <authorList>
            <person name="Gilroy R."/>
        </authorList>
    </citation>
    <scope>NUCLEOTIDE SEQUENCE</scope>
    <source>
        <strain evidence="1">ChiHecec2B26-446</strain>
    </source>
</reference>
<gene>
    <name evidence="1" type="ORF">H9894_10390</name>
</gene>
<dbReference type="EMBL" id="DXHV01000083">
    <property type="protein sequence ID" value="HIW01575.1"/>
    <property type="molecule type" value="Genomic_DNA"/>
</dbReference>
<proteinExistence type="predicted"/>
<reference evidence="1" key="1">
    <citation type="journal article" date="2021" name="PeerJ">
        <title>Extensive microbial diversity within the chicken gut microbiome revealed by metagenomics and culture.</title>
        <authorList>
            <person name="Gilroy R."/>
            <person name="Ravi A."/>
            <person name="Getino M."/>
            <person name="Pursley I."/>
            <person name="Horton D.L."/>
            <person name="Alikhan N.F."/>
            <person name="Baker D."/>
            <person name="Gharbi K."/>
            <person name="Hall N."/>
            <person name="Watson M."/>
            <person name="Adriaenssens E.M."/>
            <person name="Foster-Nyarko E."/>
            <person name="Jarju S."/>
            <person name="Secka A."/>
            <person name="Antonio M."/>
            <person name="Oren A."/>
            <person name="Chaudhuri R.R."/>
            <person name="La Ragione R."/>
            <person name="Hildebrand F."/>
            <person name="Pallen M.J."/>
        </authorList>
    </citation>
    <scope>NUCLEOTIDE SEQUENCE</scope>
    <source>
        <strain evidence="1">ChiHecec2B26-446</strain>
    </source>
</reference>
<dbReference type="AlphaFoldDB" id="A0A9D1PZ48"/>
<name>A0A9D1PZ48_9BACT</name>
<comment type="caution">
    <text evidence="1">The sequence shown here is derived from an EMBL/GenBank/DDBJ whole genome shotgun (WGS) entry which is preliminary data.</text>
</comment>
<sequence length="75" mass="8121">MEPFSKQQLADFLGTDTATLGQDDEADALASYLTTHGYEFVLNNDGTISAYRDGVQATADEVAELVAASRNERSF</sequence>
<evidence type="ECO:0000313" key="1">
    <source>
        <dbReference type="EMBL" id="HIW01575.1"/>
    </source>
</evidence>
<protein>
    <submittedName>
        <fullName evidence="1">Uncharacterized protein</fullName>
    </submittedName>
</protein>
<dbReference type="Proteomes" id="UP000886752">
    <property type="component" value="Unassembled WGS sequence"/>
</dbReference>
<organism evidence="1 2">
    <name type="scientific">Candidatus Desulfovibrio intestinipullorum</name>
    <dbReference type="NCBI Taxonomy" id="2838536"/>
    <lineage>
        <taxon>Bacteria</taxon>
        <taxon>Pseudomonadati</taxon>
        <taxon>Thermodesulfobacteriota</taxon>
        <taxon>Desulfovibrionia</taxon>
        <taxon>Desulfovibrionales</taxon>
        <taxon>Desulfovibrionaceae</taxon>
        <taxon>Desulfovibrio</taxon>
    </lineage>
</organism>
<evidence type="ECO:0000313" key="2">
    <source>
        <dbReference type="Proteomes" id="UP000886752"/>
    </source>
</evidence>